<feature type="non-terminal residue" evidence="2">
    <location>
        <position position="363"/>
    </location>
</feature>
<proteinExistence type="predicted"/>
<accession>A0ABQ5JVL1</accession>
<evidence type="ECO:0000313" key="2">
    <source>
        <dbReference type="EMBL" id="GKT16565.1"/>
    </source>
</evidence>
<evidence type="ECO:0000313" key="3">
    <source>
        <dbReference type="Proteomes" id="UP001057375"/>
    </source>
</evidence>
<dbReference type="Proteomes" id="UP001057375">
    <property type="component" value="Unassembled WGS sequence"/>
</dbReference>
<comment type="caution">
    <text evidence="2">The sequence shown here is derived from an EMBL/GenBank/DDBJ whole genome shotgun (WGS) entry which is preliminary data.</text>
</comment>
<dbReference type="EMBL" id="BQXS01011770">
    <property type="protein sequence ID" value="GKT16565.1"/>
    <property type="molecule type" value="Genomic_DNA"/>
</dbReference>
<evidence type="ECO:0000256" key="1">
    <source>
        <dbReference type="SAM" id="Coils"/>
    </source>
</evidence>
<feature type="coiled-coil region" evidence="1">
    <location>
        <begin position="155"/>
        <end position="237"/>
    </location>
</feature>
<keyword evidence="3" id="KW-1185">Reference proteome</keyword>
<reference evidence="2" key="1">
    <citation type="submission" date="2022-03" db="EMBL/GenBank/DDBJ databases">
        <title>Draft genome sequence of Aduncisulcus paluster, a free-living microaerophilic Fornicata.</title>
        <authorList>
            <person name="Yuyama I."/>
            <person name="Kume K."/>
            <person name="Tamura T."/>
            <person name="Inagaki Y."/>
            <person name="Hashimoto T."/>
        </authorList>
    </citation>
    <scope>NUCLEOTIDE SEQUENCE</scope>
    <source>
        <strain evidence="2">NY0171</strain>
    </source>
</reference>
<name>A0ABQ5JVL1_9EUKA</name>
<sequence>MRIIGKCIVDLGTGVYKGPYPIGHPDLSEIDGSKAYGEYHHGHNHSNLLKFLRGKDGISFYPNLHLPFITRHYLSKFVVSHDSRPHGIKDFDATFTTSDGKKITKEYQMGEMPPEHPDLFPWQEFPIDLDNVISCDIHVISSWDGRQEDICLYGIRFVIDKKQEKEQEAKKEKERRRAEMKDFMSDFISSTHQKLEELEKQRLHDRKEFERIRAQDRKEFEKELQSKQSQIVSLLSTLSQVQQKSESDQLSCVSARVSGGTAEVSGRVQSMYEHTVSHRAGVLSVVGEHVDVSCDVSTMSSTLMTSVPSSLWRCGLSCDAMMFGLVSVLRFLQDGCVSCDRDREHGSTCTCTSTPTVSMHTSI</sequence>
<gene>
    <name evidence="2" type="ORF">ADUPG1_010941</name>
</gene>
<organism evidence="2 3">
    <name type="scientific">Aduncisulcus paluster</name>
    <dbReference type="NCBI Taxonomy" id="2918883"/>
    <lineage>
        <taxon>Eukaryota</taxon>
        <taxon>Metamonada</taxon>
        <taxon>Carpediemonas-like organisms</taxon>
        <taxon>Aduncisulcus</taxon>
    </lineage>
</organism>
<keyword evidence="1" id="KW-0175">Coiled coil</keyword>
<protein>
    <submittedName>
        <fullName evidence="2">Uncharacterized protein</fullName>
    </submittedName>
</protein>